<evidence type="ECO:0000313" key="1">
    <source>
        <dbReference type="EMBL" id="KIG17164.1"/>
    </source>
</evidence>
<sequence>MSVLVADVVAKLGGLDTIELATWLAGESPDVVLMTIFEYGRRGLDVPHEAVYQNVEAMRAPALRAYVLEVVARAPSR</sequence>
<proteinExistence type="predicted"/>
<reference evidence="1 2" key="1">
    <citation type="submission" date="2014-12" db="EMBL/GenBank/DDBJ databases">
        <title>Genome assembly of Enhygromyxa salina DSM 15201.</title>
        <authorList>
            <person name="Sharma G."/>
            <person name="Subramanian S."/>
        </authorList>
    </citation>
    <scope>NUCLEOTIDE SEQUENCE [LARGE SCALE GENOMIC DNA]</scope>
    <source>
        <strain evidence="1 2">DSM 15201</strain>
    </source>
</reference>
<accession>A0A0C1ZHU5</accession>
<protein>
    <submittedName>
        <fullName evidence="1">Uncharacterized protein</fullName>
    </submittedName>
</protein>
<dbReference type="Proteomes" id="UP000031599">
    <property type="component" value="Unassembled WGS sequence"/>
</dbReference>
<gene>
    <name evidence="1" type="ORF">DB30_03761</name>
</gene>
<comment type="caution">
    <text evidence="1">The sequence shown here is derived from an EMBL/GenBank/DDBJ whole genome shotgun (WGS) entry which is preliminary data.</text>
</comment>
<organism evidence="1 2">
    <name type="scientific">Enhygromyxa salina</name>
    <dbReference type="NCBI Taxonomy" id="215803"/>
    <lineage>
        <taxon>Bacteria</taxon>
        <taxon>Pseudomonadati</taxon>
        <taxon>Myxococcota</taxon>
        <taxon>Polyangia</taxon>
        <taxon>Nannocystales</taxon>
        <taxon>Nannocystaceae</taxon>
        <taxon>Enhygromyxa</taxon>
    </lineage>
</organism>
<name>A0A0C1ZHU5_9BACT</name>
<dbReference type="EMBL" id="JMCC02000029">
    <property type="protein sequence ID" value="KIG17164.1"/>
    <property type="molecule type" value="Genomic_DNA"/>
</dbReference>
<evidence type="ECO:0000313" key="2">
    <source>
        <dbReference type="Proteomes" id="UP000031599"/>
    </source>
</evidence>
<dbReference type="AlphaFoldDB" id="A0A0C1ZHU5"/>